<dbReference type="Pfam" id="PF00496">
    <property type="entry name" value="SBP_bac_5"/>
    <property type="match status" value="1"/>
</dbReference>
<evidence type="ECO:0000313" key="5">
    <source>
        <dbReference type="EMBL" id="QYO78885.1"/>
    </source>
</evidence>
<accession>A0ABX8WKS2</accession>
<dbReference type="InterPro" id="IPR039424">
    <property type="entry name" value="SBP_5"/>
</dbReference>
<feature type="signal peptide" evidence="3">
    <location>
        <begin position="1"/>
        <end position="24"/>
    </location>
</feature>
<feature type="chain" id="PRO_5046248588" evidence="3">
    <location>
        <begin position="25"/>
        <end position="513"/>
    </location>
</feature>
<dbReference type="Gene3D" id="3.40.190.10">
    <property type="entry name" value="Periplasmic binding protein-like II"/>
    <property type="match status" value="1"/>
</dbReference>
<dbReference type="CDD" id="cd08515">
    <property type="entry name" value="PBP2_NikA_DppA_OppA_like_10"/>
    <property type="match status" value="1"/>
</dbReference>
<dbReference type="SUPFAM" id="SSF53850">
    <property type="entry name" value="Periplasmic binding protein-like II"/>
    <property type="match status" value="1"/>
</dbReference>
<dbReference type="Gene3D" id="3.10.105.10">
    <property type="entry name" value="Dipeptide-binding Protein, Domain 3"/>
    <property type="match status" value="1"/>
</dbReference>
<comment type="similarity">
    <text evidence="2">Belongs to the bacterial solute-binding protein 5 family.</text>
</comment>
<dbReference type="Proteomes" id="UP000825799">
    <property type="component" value="Chromosome"/>
</dbReference>
<gene>
    <name evidence="5" type="ORF">K1X15_10265</name>
</gene>
<dbReference type="EMBL" id="CP080590">
    <property type="protein sequence ID" value="QYO78885.1"/>
    <property type="molecule type" value="Genomic_DNA"/>
</dbReference>
<organism evidence="5 6">
    <name type="scientific">Devosia salina</name>
    <dbReference type="NCBI Taxonomy" id="2860336"/>
    <lineage>
        <taxon>Bacteria</taxon>
        <taxon>Pseudomonadati</taxon>
        <taxon>Pseudomonadota</taxon>
        <taxon>Alphaproteobacteria</taxon>
        <taxon>Hyphomicrobiales</taxon>
        <taxon>Devosiaceae</taxon>
        <taxon>Devosia</taxon>
    </lineage>
</organism>
<dbReference type="PIRSF" id="PIRSF002741">
    <property type="entry name" value="MppA"/>
    <property type="match status" value="1"/>
</dbReference>
<feature type="domain" description="Solute-binding protein family 5" evidence="4">
    <location>
        <begin position="75"/>
        <end position="425"/>
    </location>
</feature>
<dbReference type="InterPro" id="IPR000914">
    <property type="entry name" value="SBP_5_dom"/>
</dbReference>
<dbReference type="RefSeq" id="WP_220307337.1">
    <property type="nucleotide sequence ID" value="NZ_CP080590.1"/>
</dbReference>
<keyword evidence="3" id="KW-0732">Signal</keyword>
<protein>
    <submittedName>
        <fullName evidence="5">ABC transporter substrate-binding protein</fullName>
    </submittedName>
</protein>
<keyword evidence="6" id="KW-1185">Reference proteome</keyword>
<proteinExistence type="inferred from homology"/>
<evidence type="ECO:0000259" key="4">
    <source>
        <dbReference type="Pfam" id="PF00496"/>
    </source>
</evidence>
<dbReference type="InterPro" id="IPR030678">
    <property type="entry name" value="Peptide/Ni-bd"/>
</dbReference>
<evidence type="ECO:0000256" key="1">
    <source>
        <dbReference type="ARBA" id="ARBA00004418"/>
    </source>
</evidence>
<sequence length="513" mass="56428">MTKTYPLRALALAALLSVAPMTHALAGKADDTMRVAFTEEILELDYNYTTKREYIIISDLIDDTLFSVDPETNEFLPALASGYEYLDELTIEVTLRDDVTFHNGKKLTAADVAYTYNWMIDPASESNAGATHESWLAGVDVVDELTVRFNLKNDYPLAIRDLASRVRIRPENTYHVNGEVVRNAAALEPVGLGPYRVASFEPGQDLVLERFDEYYDDSPKGEPAIKTIVIRTIPDIGTQQAELMSGSVDWMYNVPLDVAQSMGETPAAEHLSGPDLRVSFIVLDAAGYTDPDGPLTNPLVRQAMNHAVNKADIARYLIGGSAQAIHTPCHPAQFGCVTDIANYEYNPERAKELLAEAGYPDGFPLDLWAYRERPMAEAVAADLGLAGINVNLRYVQLESLNQARASQDIPAYIGTWGSGGTADTAAIASIHFNETTDRNLSGDAEVSRLIQAAEETSDQDERLAIYTEALNIIADQAYWVPLVTYSVNYLVSPDLDFPLSADGLPRLYQASWK</sequence>
<comment type="subcellular location">
    <subcellularLocation>
        <location evidence="1">Periplasm</location>
    </subcellularLocation>
</comment>
<evidence type="ECO:0000313" key="6">
    <source>
        <dbReference type="Proteomes" id="UP000825799"/>
    </source>
</evidence>
<dbReference type="PANTHER" id="PTHR30290">
    <property type="entry name" value="PERIPLASMIC BINDING COMPONENT OF ABC TRANSPORTER"/>
    <property type="match status" value="1"/>
</dbReference>
<reference evidence="5 6" key="1">
    <citation type="submission" date="2021-08" db="EMBL/GenBank/DDBJ databases">
        <title>Devosia salina sp. nov., isolated from the South China Sea sediment.</title>
        <authorList>
            <person name="Zhou Z."/>
        </authorList>
    </citation>
    <scope>NUCLEOTIDE SEQUENCE [LARGE SCALE GENOMIC DNA]</scope>
    <source>
        <strain evidence="5 6">SCS-3</strain>
    </source>
</reference>
<name>A0ABX8WKS2_9HYPH</name>
<evidence type="ECO:0000256" key="3">
    <source>
        <dbReference type="SAM" id="SignalP"/>
    </source>
</evidence>
<evidence type="ECO:0000256" key="2">
    <source>
        <dbReference type="ARBA" id="ARBA00005695"/>
    </source>
</evidence>